<keyword evidence="2" id="KW-1185">Reference proteome</keyword>
<sequence length="314" mass="33384">MRPTCVEAVRLGCTVLWQPKAGSSEAEYEDAWHAPDGGTWAHALTVAVADGASESMLAGAWAADLARAVGALAGRDLDAGVFAERICAAAARWPVRVKRYIRRRQRAGRPLAWYEEAKVGQGAYATLLGVSFRSAEASVPEPPEHGGGGTWTAAALGDTCCFQVRGSALVAAFPVLSSADFDTGPHLAGTREPRRDLLEQRTVTRRGTWLPGDVFYLATDAAAQWFLAGFEAGRRPWRELDAAMSEPDPSRWLDTLRAERRIRNDDVTVLRCVPQMGMGMGMGMGTGTGTDAGTDAVAGTVAGTVTRARPGPVA</sequence>
<reference evidence="1" key="1">
    <citation type="submission" date="2021-04" db="EMBL/GenBank/DDBJ databases">
        <title>Genome based classification of Actinospica acidithermotolerans sp. nov., an actinobacterium isolated from an Indonesian hot spring.</title>
        <authorList>
            <person name="Kusuma A.B."/>
            <person name="Putra K.E."/>
            <person name="Nafisah S."/>
            <person name="Loh J."/>
            <person name="Nouioui I."/>
            <person name="Goodfellow M."/>
        </authorList>
    </citation>
    <scope>NUCLEOTIDE SEQUENCE</scope>
    <source>
        <strain evidence="1">DSM 45618</strain>
    </source>
</reference>
<dbReference type="EMBL" id="JAGSXH010000064">
    <property type="protein sequence ID" value="MBS2964943.1"/>
    <property type="molecule type" value="Genomic_DNA"/>
</dbReference>
<dbReference type="RefSeq" id="WP_211469303.1">
    <property type="nucleotide sequence ID" value="NZ_JAGSXH010000064.1"/>
</dbReference>
<accession>A0A8J8BD70</accession>
<evidence type="ECO:0000313" key="1">
    <source>
        <dbReference type="EMBL" id="MBS2964943.1"/>
    </source>
</evidence>
<dbReference type="AlphaFoldDB" id="A0A8J8BD70"/>
<evidence type="ECO:0000313" key="2">
    <source>
        <dbReference type="Proteomes" id="UP000677913"/>
    </source>
</evidence>
<comment type="caution">
    <text evidence="1">The sequence shown here is derived from an EMBL/GenBank/DDBJ whole genome shotgun (WGS) entry which is preliminary data.</text>
</comment>
<proteinExistence type="predicted"/>
<gene>
    <name evidence="1" type="ORF">KGA66_17940</name>
</gene>
<dbReference type="Proteomes" id="UP000677913">
    <property type="component" value="Unassembled WGS sequence"/>
</dbReference>
<protein>
    <submittedName>
        <fullName evidence="1">Uncharacterized protein</fullName>
    </submittedName>
</protein>
<name>A0A8J8BD70_9ACTN</name>
<organism evidence="1 2">
    <name type="scientific">Actinocrinis puniceicyclus</name>
    <dbReference type="NCBI Taxonomy" id="977794"/>
    <lineage>
        <taxon>Bacteria</taxon>
        <taxon>Bacillati</taxon>
        <taxon>Actinomycetota</taxon>
        <taxon>Actinomycetes</taxon>
        <taxon>Catenulisporales</taxon>
        <taxon>Actinospicaceae</taxon>
        <taxon>Actinocrinis</taxon>
    </lineage>
</organism>